<keyword evidence="5" id="KW-1185">Reference proteome</keyword>
<keyword evidence="3" id="KW-1133">Transmembrane helix</keyword>
<dbReference type="RefSeq" id="WP_141202434.1">
    <property type="nucleotide sequence ID" value="NZ_LT592171.1"/>
</dbReference>
<proteinExistence type="predicted"/>
<keyword evidence="3" id="KW-0472">Membrane</keyword>
<reference evidence="4 5" key="1">
    <citation type="submission" date="2016-06" db="EMBL/GenBank/DDBJ databases">
        <authorList>
            <person name="Kjaerup R.B."/>
            <person name="Dalgaard T.S."/>
            <person name="Juul-Madsen H.R."/>
        </authorList>
    </citation>
    <scope>NUCLEOTIDE SEQUENCE [LARGE SCALE GENOMIC DNA]</scope>
    <source>
        <strain evidence="4 5">DSM 16361</strain>
    </source>
</reference>
<evidence type="ECO:0000256" key="3">
    <source>
        <dbReference type="SAM" id="Phobius"/>
    </source>
</evidence>
<evidence type="ECO:0000313" key="5">
    <source>
        <dbReference type="Proteomes" id="UP000214566"/>
    </source>
</evidence>
<evidence type="ECO:0000256" key="2">
    <source>
        <dbReference type="SAM" id="MobiDB-lite"/>
    </source>
</evidence>
<name>A0A238D8M0_THIDL</name>
<evidence type="ECO:0000256" key="1">
    <source>
        <dbReference type="SAM" id="Coils"/>
    </source>
</evidence>
<keyword evidence="3" id="KW-0812">Transmembrane</keyword>
<feature type="transmembrane region" description="Helical" evidence="3">
    <location>
        <begin position="46"/>
        <end position="71"/>
    </location>
</feature>
<dbReference type="EMBL" id="FLMQ01000057">
    <property type="protein sequence ID" value="SBP89520.1"/>
    <property type="molecule type" value="Genomic_DNA"/>
</dbReference>
<accession>A0A238D8M0</accession>
<gene>
    <name evidence="4" type="ORF">THIARS_80044</name>
</gene>
<dbReference type="OrthoDB" id="9865058at2"/>
<evidence type="ECO:0000313" key="4">
    <source>
        <dbReference type="EMBL" id="SBP89520.1"/>
    </source>
</evidence>
<dbReference type="AlphaFoldDB" id="A0A238D8M0"/>
<protein>
    <submittedName>
        <fullName evidence="4">Uncharacterized protein</fullName>
    </submittedName>
</protein>
<sequence>MKISPMRSLFLMWLLCSAWMLLVWWLGHHAATNLSAGPSLPAKVAATWSLAGIALWGGMVLTLFLALYLALAIKIDLGRLRLATRDLARGASAALPDMAPEWLGLLDDVRNAARRQQQELAISRQELDDCEQRLLAEQARAAAAQASAESAALRLRQAQADVRRGLAAMPVVPDAVQETRHERLRILLQPALARLAQGLENLDSTLQPLSDLLDAAAAKPAAQAAAAAQSGPESRPEANALRLVDEAGRLAESLQLLCLNFRLALERLGPELGEDHPELDTVIQDLDPMCADAMALQEAARSAQDAIANRTDAPKASTAPSSWPLSGDETRRILAEVRQAARDEMQALAEALRQGRQGLELAQGEPDRTQGAGEPQARALLEGLDLALKQALDGLALDGSRQGGQGRTGGQG</sequence>
<dbReference type="Proteomes" id="UP000214566">
    <property type="component" value="Unassembled WGS sequence"/>
</dbReference>
<feature type="coiled-coil region" evidence="1">
    <location>
        <begin position="106"/>
        <end position="161"/>
    </location>
</feature>
<organism evidence="4 5">
    <name type="scientific">Thiomonas delicata</name>
    <name type="common">Thiomonas cuprina</name>
    <dbReference type="NCBI Taxonomy" id="364030"/>
    <lineage>
        <taxon>Bacteria</taxon>
        <taxon>Pseudomonadati</taxon>
        <taxon>Pseudomonadota</taxon>
        <taxon>Betaproteobacteria</taxon>
        <taxon>Burkholderiales</taxon>
        <taxon>Thiomonas</taxon>
    </lineage>
</organism>
<keyword evidence="1" id="KW-0175">Coiled coil</keyword>
<feature type="region of interest" description="Disordered" evidence="2">
    <location>
        <begin position="305"/>
        <end position="327"/>
    </location>
</feature>